<dbReference type="GO" id="GO:0005815">
    <property type="term" value="C:microtubule organizing center"/>
    <property type="evidence" value="ECO:0007669"/>
    <property type="project" value="UniProtKB-SubCell"/>
</dbReference>
<evidence type="ECO:0000256" key="8">
    <source>
        <dbReference type="ARBA" id="ARBA00022490"/>
    </source>
</evidence>
<keyword evidence="19" id="KW-0333">Golgi apparatus</keyword>
<keyword evidence="32" id="KW-1185">Reference proteome</keyword>
<dbReference type="OMA" id="HLFCNLQ"/>
<evidence type="ECO:0000256" key="25">
    <source>
        <dbReference type="ARBA" id="ARBA00023233"/>
    </source>
</evidence>
<dbReference type="SUPFAM" id="SSF47986">
    <property type="entry name" value="DEATH domain"/>
    <property type="match status" value="1"/>
</dbReference>
<evidence type="ECO:0000313" key="32">
    <source>
        <dbReference type="Proteomes" id="UP000472272"/>
    </source>
</evidence>
<evidence type="ECO:0000256" key="16">
    <source>
        <dbReference type="ARBA" id="ARBA00022840"/>
    </source>
</evidence>
<keyword evidence="12" id="KW-0677">Repeat</keyword>
<dbReference type="InterPro" id="IPR050637">
    <property type="entry name" value="NLRP_innate_immun_reg"/>
</dbReference>
<evidence type="ECO:0000256" key="18">
    <source>
        <dbReference type="ARBA" id="ARBA00023015"/>
    </source>
</evidence>
<evidence type="ECO:0000256" key="19">
    <source>
        <dbReference type="ARBA" id="ARBA00023034"/>
    </source>
</evidence>
<dbReference type="AlphaFoldDB" id="A0A670HPJ8"/>
<proteinExistence type="inferred from homology"/>
<keyword evidence="8" id="KW-0963">Cytoplasm</keyword>
<dbReference type="InterPro" id="IPR004020">
    <property type="entry name" value="DAPIN"/>
</dbReference>
<evidence type="ECO:0000256" key="20">
    <source>
        <dbReference type="ARBA" id="ARBA00023128"/>
    </source>
</evidence>
<dbReference type="Pfam" id="PF17779">
    <property type="entry name" value="WHD_NOD2"/>
    <property type="match status" value="1"/>
</dbReference>
<dbReference type="InterPro" id="IPR041075">
    <property type="entry name" value="NOD1/2_WH"/>
</dbReference>
<evidence type="ECO:0000256" key="9">
    <source>
        <dbReference type="ARBA" id="ARBA00022499"/>
    </source>
</evidence>
<evidence type="ECO:0000256" key="11">
    <source>
        <dbReference type="ARBA" id="ARBA00022553"/>
    </source>
</evidence>
<dbReference type="GeneTree" id="ENSGT00940000160873"/>
<keyword evidence="18" id="KW-0805">Transcription regulation</keyword>
<comment type="similarity">
    <text evidence="7">Belongs to the NLRP family.</text>
</comment>
<keyword evidence="22" id="KW-0804">Transcription</keyword>
<evidence type="ECO:0000256" key="23">
    <source>
        <dbReference type="ARBA" id="ARBA00023198"/>
    </source>
</evidence>
<evidence type="ECO:0000256" key="10">
    <source>
        <dbReference type="ARBA" id="ARBA00022525"/>
    </source>
</evidence>
<keyword evidence="17" id="KW-0832">Ubl conjugation</keyword>
<dbReference type="Pfam" id="PF05729">
    <property type="entry name" value="NACHT"/>
    <property type="match status" value="1"/>
</dbReference>
<evidence type="ECO:0000256" key="2">
    <source>
        <dbReference type="ARBA" id="ARBA00004173"/>
    </source>
</evidence>
<dbReference type="PROSITE" id="PS50824">
    <property type="entry name" value="DAPIN"/>
    <property type="match status" value="1"/>
</dbReference>
<keyword evidence="15" id="KW-0256">Endoplasmic reticulum</keyword>
<dbReference type="InterPro" id="IPR027417">
    <property type="entry name" value="P-loop_NTPase"/>
</dbReference>
<dbReference type="Ensembl" id="ENSPMRT00000001699.1">
    <property type="protein sequence ID" value="ENSPMRP00000001598.1"/>
    <property type="gene ID" value="ENSPMRG00000001181.1"/>
</dbReference>
<name>A0A670HPJ8_PODMU</name>
<dbReference type="InterPro" id="IPR007111">
    <property type="entry name" value="NACHT_NTPase"/>
</dbReference>
<evidence type="ECO:0000256" key="6">
    <source>
        <dbReference type="ARBA" id="ARBA00004613"/>
    </source>
</evidence>
<evidence type="ECO:0000256" key="12">
    <source>
        <dbReference type="ARBA" id="ARBA00022737"/>
    </source>
</evidence>
<comment type="function">
    <text evidence="27">Independently of inflammasome activation, regulates the differentiation of T helper 2 (Th2) cells and has a role in Th2 cell-dependent asthma and tumor growth. During Th2 differentiation, required for optimal IRF4 binding to IL4 promoter and for IRF4-dependent IL4 transcription. Binds to the consensus DNA sequence 5'-GRRGGNRGAG-3'. May also participate in the transcription of IL5, IL13, GATA3, CCR3, CCR4 and MAF.</text>
</comment>
<dbReference type="Pfam" id="PF02758">
    <property type="entry name" value="PYRIN"/>
    <property type="match status" value="1"/>
</dbReference>
<feature type="domain" description="NACHT" evidence="30">
    <location>
        <begin position="204"/>
        <end position="340"/>
    </location>
</feature>
<dbReference type="SMART" id="SM01289">
    <property type="entry name" value="PYRIN"/>
    <property type="match status" value="1"/>
</dbReference>
<protein>
    <recommendedName>
        <fullName evidence="26">NACHT, LRR and PYD domains-containing protein 3</fullName>
    </recommendedName>
</protein>
<dbReference type="SMART" id="SM00368">
    <property type="entry name" value="LRR_RI"/>
    <property type="match status" value="7"/>
</dbReference>
<dbReference type="SUPFAM" id="SSF52047">
    <property type="entry name" value="RNI-like"/>
    <property type="match status" value="1"/>
</dbReference>
<feature type="domain" description="Pyrin" evidence="29">
    <location>
        <begin position="8"/>
        <end position="100"/>
    </location>
</feature>
<organism evidence="31 32">
    <name type="scientific">Podarcis muralis</name>
    <name type="common">Wall lizard</name>
    <name type="synonym">Lacerta muralis</name>
    <dbReference type="NCBI Taxonomy" id="64176"/>
    <lineage>
        <taxon>Eukaryota</taxon>
        <taxon>Metazoa</taxon>
        <taxon>Chordata</taxon>
        <taxon>Craniata</taxon>
        <taxon>Vertebrata</taxon>
        <taxon>Euteleostomi</taxon>
        <taxon>Lepidosauria</taxon>
        <taxon>Squamata</taxon>
        <taxon>Bifurcata</taxon>
        <taxon>Unidentata</taxon>
        <taxon>Episquamata</taxon>
        <taxon>Laterata</taxon>
        <taxon>Lacertibaenia</taxon>
        <taxon>Lacertidae</taxon>
        <taxon>Podarcis</taxon>
    </lineage>
</organism>
<evidence type="ECO:0000256" key="27">
    <source>
        <dbReference type="ARBA" id="ARBA00045987"/>
    </source>
</evidence>
<dbReference type="GO" id="GO:0005524">
    <property type="term" value="F:ATP binding"/>
    <property type="evidence" value="ECO:0007669"/>
    <property type="project" value="UniProtKB-KW"/>
</dbReference>
<evidence type="ECO:0000256" key="22">
    <source>
        <dbReference type="ARBA" id="ARBA00023163"/>
    </source>
</evidence>
<evidence type="ECO:0000256" key="4">
    <source>
        <dbReference type="ARBA" id="ARBA00004267"/>
    </source>
</evidence>
<evidence type="ECO:0000256" key="7">
    <source>
        <dbReference type="ARBA" id="ARBA00008665"/>
    </source>
</evidence>
<accession>A0A670HPJ8</accession>
<evidence type="ECO:0000256" key="24">
    <source>
        <dbReference type="ARBA" id="ARBA00023212"/>
    </source>
</evidence>
<keyword evidence="16" id="KW-0067">ATP-binding</keyword>
<keyword evidence="9" id="KW-1017">Isopeptide bond</keyword>
<evidence type="ECO:0000256" key="28">
    <source>
        <dbReference type="ARBA" id="ARBA00048778"/>
    </source>
</evidence>
<dbReference type="PANTHER" id="PTHR45690:SF19">
    <property type="entry name" value="NACHT, LRR AND PYD DOMAINS-CONTAINING PROTEIN 3"/>
    <property type="match status" value="1"/>
</dbReference>
<evidence type="ECO:0000256" key="17">
    <source>
        <dbReference type="ARBA" id="ARBA00022843"/>
    </source>
</evidence>
<keyword evidence="25" id="KW-1271">Inflammasome</keyword>
<dbReference type="Gene3D" id="1.10.533.10">
    <property type="entry name" value="Death Domain, Fas"/>
    <property type="match status" value="1"/>
</dbReference>
<dbReference type="GO" id="GO:0061702">
    <property type="term" value="C:canonical inflammasome complex"/>
    <property type="evidence" value="ECO:0007669"/>
    <property type="project" value="UniProtKB-SubCell"/>
</dbReference>
<dbReference type="SUPFAM" id="SSF52540">
    <property type="entry name" value="P-loop containing nucleoside triphosphate hydrolases"/>
    <property type="match status" value="1"/>
</dbReference>
<evidence type="ECO:0000256" key="5">
    <source>
        <dbReference type="ARBA" id="ARBA00004394"/>
    </source>
</evidence>
<keyword evidence="11" id="KW-0597">Phosphoprotein</keyword>
<dbReference type="Gene3D" id="3.40.50.300">
    <property type="entry name" value="P-loop containing nucleotide triphosphate hydrolases"/>
    <property type="match status" value="1"/>
</dbReference>
<dbReference type="Pfam" id="PF13516">
    <property type="entry name" value="LRR_6"/>
    <property type="match status" value="5"/>
</dbReference>
<evidence type="ECO:0000259" key="30">
    <source>
        <dbReference type="PROSITE" id="PS50837"/>
    </source>
</evidence>
<dbReference type="GO" id="GO:0045087">
    <property type="term" value="P:innate immune response"/>
    <property type="evidence" value="ECO:0007669"/>
    <property type="project" value="UniProtKB-KW"/>
</dbReference>
<evidence type="ECO:0000313" key="31">
    <source>
        <dbReference type="Ensembl" id="ENSPMRP00000001598.1"/>
    </source>
</evidence>
<keyword evidence="23" id="KW-0395">Inflammatory response</keyword>
<evidence type="ECO:0000256" key="21">
    <source>
        <dbReference type="ARBA" id="ARBA00023159"/>
    </source>
</evidence>
<dbReference type="InterPro" id="IPR001611">
    <property type="entry name" value="Leu-rich_rpt"/>
</dbReference>
<keyword evidence="21" id="KW-0010">Activator</keyword>
<dbReference type="PANTHER" id="PTHR45690">
    <property type="entry name" value="NACHT, LRR AND PYD DOMAINS-CONTAINING PROTEIN 12"/>
    <property type="match status" value="1"/>
</dbReference>
<reference evidence="31" key="3">
    <citation type="submission" date="2025-09" db="UniProtKB">
        <authorList>
            <consortium name="Ensembl"/>
        </authorList>
    </citation>
    <scope>IDENTIFICATION</scope>
</reference>
<dbReference type="GO" id="GO:0000139">
    <property type="term" value="C:Golgi membrane"/>
    <property type="evidence" value="ECO:0007669"/>
    <property type="project" value="UniProtKB-SubCell"/>
</dbReference>
<keyword evidence="13" id="KW-0547">Nucleotide-binding</keyword>
<comment type="subcellular location">
    <subcellularLocation>
        <location evidence="4">Cytoplasm</location>
        <location evidence="4">Cytoskeleton</location>
        <location evidence="4">Microtubule organizing center</location>
    </subcellularLocation>
    <subcellularLocation>
        <location evidence="3">Endoplasmic reticulum</location>
    </subcellularLocation>
    <subcellularLocation>
        <location evidence="5">Golgi apparatus membrane</location>
    </subcellularLocation>
    <subcellularLocation>
        <location evidence="1">Inflammasome</location>
    </subcellularLocation>
    <subcellularLocation>
        <location evidence="2">Mitochondrion</location>
    </subcellularLocation>
    <subcellularLocation>
        <location evidence="6">Secreted</location>
    </subcellularLocation>
</comment>
<dbReference type="GO" id="GO:0005739">
    <property type="term" value="C:mitochondrion"/>
    <property type="evidence" value="ECO:0007669"/>
    <property type="project" value="UniProtKB-SubCell"/>
</dbReference>
<dbReference type="InterPro" id="IPR041267">
    <property type="entry name" value="NLRP_HD2"/>
</dbReference>
<evidence type="ECO:0000256" key="26">
    <source>
        <dbReference type="ARBA" id="ARBA00040040"/>
    </source>
</evidence>
<evidence type="ECO:0000256" key="15">
    <source>
        <dbReference type="ARBA" id="ARBA00022824"/>
    </source>
</evidence>
<dbReference type="InterPro" id="IPR011029">
    <property type="entry name" value="DEATH-like_dom_sf"/>
</dbReference>
<dbReference type="GO" id="GO:0006954">
    <property type="term" value="P:inflammatory response"/>
    <property type="evidence" value="ECO:0007669"/>
    <property type="project" value="UniProtKB-KW"/>
</dbReference>
<keyword evidence="24" id="KW-0206">Cytoskeleton</keyword>
<comment type="catalytic activity">
    <reaction evidence="28">
        <text>ATP + H2O = ADP + phosphate + H(+)</text>
        <dbReference type="Rhea" id="RHEA:13065"/>
        <dbReference type="ChEBI" id="CHEBI:15377"/>
        <dbReference type="ChEBI" id="CHEBI:15378"/>
        <dbReference type="ChEBI" id="CHEBI:30616"/>
        <dbReference type="ChEBI" id="CHEBI:43474"/>
        <dbReference type="ChEBI" id="CHEBI:456216"/>
    </reaction>
    <physiologicalReaction direction="left-to-right" evidence="28">
        <dbReference type="Rhea" id="RHEA:13066"/>
    </physiologicalReaction>
</comment>
<reference evidence="31 32" key="1">
    <citation type="journal article" date="2019" name="Proc. Natl. Acad. Sci. U.S.A.">
        <title>Regulatory changes in pterin and carotenoid genes underlie balanced color polymorphisms in the wall lizard.</title>
        <authorList>
            <person name="Andrade P."/>
            <person name="Pinho C."/>
            <person name="Perez I de Lanuza G."/>
            <person name="Afonso S."/>
            <person name="Brejcha J."/>
            <person name="Rubin C.J."/>
            <person name="Wallerman O."/>
            <person name="Pereira P."/>
            <person name="Sabatino S.J."/>
            <person name="Bellati A."/>
            <person name="Pellitteri-Rosa D."/>
            <person name="Bosakova Z."/>
            <person name="Bunikis I."/>
            <person name="Carretero M.A."/>
            <person name="Feiner N."/>
            <person name="Marsik P."/>
            <person name="Pauperio F."/>
            <person name="Salvi D."/>
            <person name="Soler L."/>
            <person name="While G.M."/>
            <person name="Uller T."/>
            <person name="Font E."/>
            <person name="Andersson L."/>
            <person name="Carneiro M."/>
        </authorList>
    </citation>
    <scope>NUCLEOTIDE SEQUENCE</scope>
</reference>
<keyword evidence="10" id="KW-0964">Secreted</keyword>
<reference evidence="31" key="2">
    <citation type="submission" date="2025-08" db="UniProtKB">
        <authorList>
            <consortium name="Ensembl"/>
        </authorList>
    </citation>
    <scope>IDENTIFICATION</scope>
</reference>
<evidence type="ECO:0000256" key="13">
    <source>
        <dbReference type="ARBA" id="ARBA00022741"/>
    </source>
</evidence>
<keyword evidence="14" id="KW-0378">Hydrolase</keyword>
<sequence length="959" mass="109694">MAPPDLAMGRNETLSQTLYDALEELLEDQFNIFKRKLQDIDHDGKGEIPKVQLDSADRSDVIHLMCDFYGEANAVKVCICVLEHIGKEDIAANLNEATRKGAFSILLLAHVLFLGSRLTYRDYIKGKFQSIKVHPSLGENLLRSCQYSKLTFDIESPRKQEEEHEIMALGWVYFRDTYMDYCSLQTEYTTEKLFNPDRNGLVPQIVVLQGAAGTGKTTTNKKKKRKIMFDWACGRLYQAMFDFVFYINCGEMNLCNEDSSIAEIILKRWPRQDEIKKMLENPKKLLFVIDGFDELRCSLQPDPFCTDPWQKGPVEVLLGSLLKKKLLPESYLIITTRPTALGYLHECSEELRRHFKILGFSKEDREKYFHKFFENKDRATQAFSLVKQNETLFTMCSVPLVCCIICMVLVQQMENSEDLWQTSNTLTAVYMLYLSSLLKLHHNSPSKEHIRKNLKSLCSLAADGIWKRKILFWEEEIKELGLDQEDSLPLFLSKSIFRRNIECERAYSFIHLSFQEFFAALSYLLEEGEGLSSENPNRDVVRLLESYAVSRPDLEVTVRFLFGLVNEGKGMKDMKEQFGWKFLPKIKEVLLEWVKNTTETKMDVHERHKHRWLECLYENQEENFVESALDHVTEVTVHGRYLTKTRVTAQAYSLLLFCFIVYAESFSIYRFSPFHPIVLHRVKFFSEQLVPCGFLASLLSVNSTLLELELGRSKVRDSGLKLLAEGLKHPNCQIQKVMLYSCGLTGACCEDLSSVLCTKQTLTDLDLSDNALGNFGIRQLSEGLKHPNCRLQKLVLSNCSFSGTACWGFAKVLCTSQTLRELDLRFNKVWNIGMMLLCMGLKDPACKLENLHITSCGDLSSALATNQMLKQVDLRDNKLGDSEVRLLCEGLNHPNCKLEVLSLFACCLTADCCKALSSALITNQTLRKLDLTWNALGDSGVKLLCEGLKHPDCKLQSLR</sequence>
<dbReference type="GO" id="GO:0005634">
    <property type="term" value="C:nucleus"/>
    <property type="evidence" value="ECO:0007669"/>
    <property type="project" value="UniProtKB-SubCell"/>
</dbReference>
<dbReference type="Pfam" id="PF17776">
    <property type="entry name" value="NLRC4_HD2"/>
    <property type="match status" value="1"/>
</dbReference>
<dbReference type="Proteomes" id="UP000472272">
    <property type="component" value="Chromosome 1"/>
</dbReference>
<evidence type="ECO:0000259" key="29">
    <source>
        <dbReference type="PROSITE" id="PS50824"/>
    </source>
</evidence>
<evidence type="ECO:0000256" key="14">
    <source>
        <dbReference type="ARBA" id="ARBA00022801"/>
    </source>
</evidence>
<keyword evidence="20" id="KW-0496">Mitochondrion</keyword>
<evidence type="ECO:0000256" key="3">
    <source>
        <dbReference type="ARBA" id="ARBA00004240"/>
    </source>
</evidence>
<dbReference type="Gene3D" id="3.80.10.10">
    <property type="entry name" value="Ribonuclease Inhibitor"/>
    <property type="match status" value="2"/>
</dbReference>
<evidence type="ECO:0000256" key="1">
    <source>
        <dbReference type="ARBA" id="ARBA00004110"/>
    </source>
</evidence>
<dbReference type="PROSITE" id="PS50837">
    <property type="entry name" value="NACHT"/>
    <property type="match status" value="1"/>
</dbReference>
<dbReference type="InterPro" id="IPR032675">
    <property type="entry name" value="LRR_dom_sf"/>
</dbReference>